<sequence length="124" mass="13291">MSDQLFAAREMASSTSSFSPKSSPRGSRSPMAAPASLPRHDSTGTLKMTISAGKHPAVVNSGPFYLMKVTIASMTHYNCAMLQEPAAETELTGATNLMGHYGLEHSYSKFTGKKVSVKIGKIFF</sequence>
<evidence type="ECO:0000256" key="5">
    <source>
        <dbReference type="RuleBase" id="RU364151"/>
    </source>
</evidence>
<feature type="region of interest" description="Disordered" evidence="6">
    <location>
        <begin position="1"/>
        <end position="44"/>
    </location>
</feature>
<gene>
    <name evidence="5" type="primary">MED19</name>
    <name evidence="7" type="ORF">HAZT_HAZT010414</name>
</gene>
<dbReference type="GO" id="GO:0003712">
    <property type="term" value="F:transcription coregulator activity"/>
    <property type="evidence" value="ECO:0007669"/>
    <property type="project" value="InterPro"/>
</dbReference>
<reference evidence="7" key="3">
    <citation type="submission" date="2019-06" db="EMBL/GenBank/DDBJ databases">
        <authorList>
            <person name="Poynton C."/>
            <person name="Hasenbein S."/>
            <person name="Benoit J.B."/>
            <person name="Sepulveda M.S."/>
            <person name="Poelchau M.F."/>
            <person name="Murali S.C."/>
            <person name="Chen S."/>
            <person name="Glastad K.M."/>
            <person name="Werren J.H."/>
            <person name="Vineis J.H."/>
            <person name="Bowen J.L."/>
            <person name="Friedrich M."/>
            <person name="Jones J."/>
            <person name="Robertson H.M."/>
            <person name="Feyereisen R."/>
            <person name="Mechler-Hickson A."/>
            <person name="Mathers N."/>
            <person name="Lee C.E."/>
            <person name="Colbourne J.K."/>
            <person name="Biales A."/>
            <person name="Johnston J.S."/>
            <person name="Wellborn G.A."/>
            <person name="Rosendale A.J."/>
            <person name="Cridge A.G."/>
            <person name="Munoz-Torres M.C."/>
            <person name="Bain P.A."/>
            <person name="Manny A.R."/>
            <person name="Major K.M."/>
            <person name="Lambert F.N."/>
            <person name="Vulpe C.D."/>
            <person name="Tuck P."/>
            <person name="Blalock B.J."/>
            <person name="Lin Y.-Y."/>
            <person name="Smith M.E."/>
            <person name="Ochoa-Acuna H."/>
            <person name="Chen M.-J.M."/>
            <person name="Childers C.P."/>
            <person name="Qu J."/>
            <person name="Dugan S."/>
            <person name="Lee S.L."/>
            <person name="Chao H."/>
            <person name="Dinh H."/>
            <person name="Han Y."/>
            <person name="Doddapaneni H."/>
            <person name="Worley K.C."/>
            <person name="Muzny D.M."/>
            <person name="Gibbs R.A."/>
            <person name="Richards S."/>
        </authorList>
    </citation>
    <scope>NUCLEOTIDE SEQUENCE</scope>
    <source>
        <strain evidence="7">HAZT.00-mixed</strain>
        <tissue evidence="7">Whole organism</tissue>
    </source>
</reference>
<keyword evidence="5" id="KW-0010">Activator</keyword>
<comment type="caution">
    <text evidence="7">The sequence shown here is derived from an EMBL/GenBank/DDBJ whole genome shotgun (WGS) entry which is preliminary data.</text>
</comment>
<dbReference type="GO" id="GO:0016592">
    <property type="term" value="C:mediator complex"/>
    <property type="evidence" value="ECO:0007669"/>
    <property type="project" value="InterPro"/>
</dbReference>
<organism evidence="7">
    <name type="scientific">Hyalella azteca</name>
    <name type="common">Amphipod</name>
    <dbReference type="NCBI Taxonomy" id="294128"/>
    <lineage>
        <taxon>Eukaryota</taxon>
        <taxon>Metazoa</taxon>
        <taxon>Ecdysozoa</taxon>
        <taxon>Arthropoda</taxon>
        <taxon>Crustacea</taxon>
        <taxon>Multicrustacea</taxon>
        <taxon>Malacostraca</taxon>
        <taxon>Eumalacostraca</taxon>
        <taxon>Peracarida</taxon>
        <taxon>Amphipoda</taxon>
        <taxon>Senticaudata</taxon>
        <taxon>Talitrida</taxon>
        <taxon>Talitroidea</taxon>
        <taxon>Hyalellidae</taxon>
        <taxon>Hyalella</taxon>
    </lineage>
</organism>
<evidence type="ECO:0000256" key="6">
    <source>
        <dbReference type="SAM" id="MobiDB-lite"/>
    </source>
</evidence>
<feature type="compositionally biased region" description="Low complexity" evidence="6">
    <location>
        <begin position="13"/>
        <end position="30"/>
    </location>
</feature>
<dbReference type="AlphaFoldDB" id="A0A6A0H6M4"/>
<keyword evidence="3 5" id="KW-0804">Transcription</keyword>
<comment type="similarity">
    <text evidence="5">Belongs to the Mediator complex subunit 19 family.</text>
</comment>
<dbReference type="EMBL" id="JQDR03006498">
    <property type="protein sequence ID" value="KAA0200157.1"/>
    <property type="molecule type" value="Genomic_DNA"/>
</dbReference>
<protein>
    <recommendedName>
        <fullName evidence="5">Mediator of RNA polymerase II transcription subunit 19</fullName>
    </recommendedName>
    <alternativeName>
        <fullName evidence="5">Mediator complex subunit 19</fullName>
    </alternativeName>
</protein>
<evidence type="ECO:0000313" key="7">
    <source>
        <dbReference type="EMBL" id="KAA0200157.1"/>
    </source>
</evidence>
<dbReference type="Proteomes" id="UP000711488">
    <property type="component" value="Unassembled WGS sequence"/>
</dbReference>
<evidence type="ECO:0000256" key="4">
    <source>
        <dbReference type="ARBA" id="ARBA00023242"/>
    </source>
</evidence>
<comment type="subcellular location">
    <subcellularLocation>
        <location evidence="1 5">Nucleus</location>
    </subcellularLocation>
</comment>
<proteinExistence type="inferred from homology"/>
<dbReference type="InterPro" id="IPR019403">
    <property type="entry name" value="Mediator_Med19_met"/>
</dbReference>
<comment type="subunit">
    <text evidence="5">Component of the Mediator complex.</text>
</comment>
<keyword evidence="2 5" id="KW-0805">Transcription regulation</keyword>
<evidence type="ECO:0000256" key="1">
    <source>
        <dbReference type="ARBA" id="ARBA00004123"/>
    </source>
</evidence>
<accession>A0A6A0H6M4</accession>
<comment type="function">
    <text evidence="5">Component of the Mediator complex, a coactivator involved in the regulated transcription of nearly all RNA polymerase II-dependent genes. Mediator functions as a bridge to convey information from gene-specific regulatory proteins to the basal RNA polymerase II transcription machinery. Mediator is recruited to promoters by direct interactions with regulatory proteins and serves as a scaffold for the assembly of a functional preinitiation complex with RNA polymerase II and the general transcription factors.</text>
</comment>
<keyword evidence="4 5" id="KW-0539">Nucleus</keyword>
<evidence type="ECO:0000256" key="3">
    <source>
        <dbReference type="ARBA" id="ARBA00023163"/>
    </source>
</evidence>
<dbReference type="Pfam" id="PF10278">
    <property type="entry name" value="Med19"/>
    <property type="match status" value="1"/>
</dbReference>
<reference evidence="7" key="2">
    <citation type="journal article" date="2018" name="Environ. Sci. Technol.">
        <title>The Toxicogenome of Hyalella azteca: A Model for Sediment Ecotoxicology and Evolutionary Toxicology.</title>
        <authorList>
            <person name="Poynton H.C."/>
            <person name="Hasenbein S."/>
            <person name="Benoit J.B."/>
            <person name="Sepulveda M.S."/>
            <person name="Poelchau M.F."/>
            <person name="Hughes D.S.T."/>
            <person name="Murali S.C."/>
            <person name="Chen S."/>
            <person name="Glastad K.M."/>
            <person name="Goodisman M.A.D."/>
            <person name="Werren J.H."/>
            <person name="Vineis J.H."/>
            <person name="Bowen J.L."/>
            <person name="Friedrich M."/>
            <person name="Jones J."/>
            <person name="Robertson H.M."/>
            <person name="Feyereisen R."/>
            <person name="Mechler-Hickson A."/>
            <person name="Mathers N."/>
            <person name="Lee C.E."/>
            <person name="Colbourne J.K."/>
            <person name="Biales A."/>
            <person name="Johnston J.S."/>
            <person name="Wellborn G.A."/>
            <person name="Rosendale A.J."/>
            <person name="Cridge A.G."/>
            <person name="Munoz-Torres M.C."/>
            <person name="Bain P.A."/>
            <person name="Manny A.R."/>
            <person name="Major K.M."/>
            <person name="Lambert F.N."/>
            <person name="Vulpe C.D."/>
            <person name="Tuck P."/>
            <person name="Blalock B.J."/>
            <person name="Lin Y.Y."/>
            <person name="Smith M.E."/>
            <person name="Ochoa-Acuna H."/>
            <person name="Chen M.M."/>
            <person name="Childers C.P."/>
            <person name="Qu J."/>
            <person name="Dugan S."/>
            <person name="Lee S.L."/>
            <person name="Chao H."/>
            <person name="Dinh H."/>
            <person name="Han Y."/>
            <person name="Doddapaneni H."/>
            <person name="Worley K.C."/>
            <person name="Muzny D.M."/>
            <person name="Gibbs R.A."/>
            <person name="Richards S."/>
        </authorList>
    </citation>
    <scope>NUCLEOTIDE SEQUENCE</scope>
    <source>
        <strain evidence="7">HAZT.00-mixed</strain>
        <tissue evidence="7">Whole organism</tissue>
    </source>
</reference>
<name>A0A6A0H6M4_HYAAZ</name>
<reference evidence="7" key="1">
    <citation type="submission" date="2014-08" db="EMBL/GenBank/DDBJ databases">
        <authorList>
            <person name="Murali S."/>
            <person name="Richards S."/>
            <person name="Bandaranaike D."/>
            <person name="Bellair M."/>
            <person name="Blankenburg K."/>
            <person name="Chao H."/>
            <person name="Dinh H."/>
            <person name="Doddapaneni H."/>
            <person name="Dugan-Rocha S."/>
            <person name="Elkadiri S."/>
            <person name="Gnanaolivu R."/>
            <person name="Hughes D."/>
            <person name="Lee S."/>
            <person name="Li M."/>
            <person name="Ming W."/>
            <person name="Munidasa M."/>
            <person name="Muniz J."/>
            <person name="Nguyen L."/>
            <person name="Osuji N."/>
            <person name="Pu L.-L."/>
            <person name="Puazo M."/>
            <person name="Skinner E."/>
            <person name="Qu C."/>
            <person name="Quiroz J."/>
            <person name="Raj R."/>
            <person name="Weissenberger G."/>
            <person name="Xin Y."/>
            <person name="Zou X."/>
            <person name="Han Y."/>
            <person name="Worley K."/>
            <person name="Muzny D."/>
            <person name="Gibbs R."/>
        </authorList>
    </citation>
    <scope>NUCLEOTIDE SEQUENCE</scope>
    <source>
        <strain evidence="7">HAZT.00-mixed</strain>
        <tissue evidence="7">Whole organism</tissue>
    </source>
</reference>
<dbReference type="GO" id="GO:0006357">
    <property type="term" value="P:regulation of transcription by RNA polymerase II"/>
    <property type="evidence" value="ECO:0007669"/>
    <property type="project" value="InterPro"/>
</dbReference>
<evidence type="ECO:0000256" key="2">
    <source>
        <dbReference type="ARBA" id="ARBA00023015"/>
    </source>
</evidence>